<comment type="function">
    <text evidence="12">Ethanolamine phosphate transferase involved in glycosylphosphatidylinositol-anchor biosynthesis. Transfers ethanolamine phosphate to the first alpha-1,4-linked mannose of the glycosylphosphatidylinositol precursor of GPI-anchor.</text>
</comment>
<evidence type="ECO:0000313" key="15">
    <source>
        <dbReference type="Proteomes" id="UP000242188"/>
    </source>
</evidence>
<keyword evidence="11" id="KW-0325">Glycoprotein</keyword>
<evidence type="ECO:0000256" key="9">
    <source>
        <dbReference type="ARBA" id="ARBA00022989"/>
    </source>
</evidence>
<keyword evidence="10 12" id="KW-0472">Membrane</keyword>
<feature type="domain" description="GPI ethanolamine phosphate transferase 1 C-terminal" evidence="13">
    <location>
        <begin position="432"/>
        <end position="897"/>
    </location>
</feature>
<sequence>MRTWALILTGLFVHIVFFYSIFDIYFTSPLVHGMTPVVSNESPPAKRLVLFVADGLRADKFFEIDGDGKSRAPYLRTVIEETGAWGVSHTRVPTESRPGHVALIAGFYEDVSAVAKGWKENPVEFDSVFNESRYTWSWGSPDILPMFAKGASGDHVLTDQYPSELEDFADSDSSKLDTWVFDRVKALFERGRRDNKLAEQLNQDKIVFFFHLLGIDTNGHSHKPQSKEYLENIGLVDSGIKKMTELIEQYYGNDGKTSYLMTADHGMTNWGSHGAGHPHETLTPLVAWGAGVRQPVTRQHTSDPDSYSEDWNLKTLMRSDVQQADIAPLMAYLIGVPYPVNSVGVLPIDYLDCDDRQKSQSLYANARQILSQYQIKMEKKKQTTLSMTFRPYSELTPAIQAEMIRTINKLIQAGDYSTAIKESQELMRLTLQGLNYYQTYDRFFLGVSITSGFIGWTLYILVLVVKEHTDVVRVRVKLVTLQQPVLLRREMIVVQLLTYTHSHALFCVSVQSLPWTYYLYCLLPVALWTVVTLNWYVLQDCSQRLKASPTGVCSSLCLTVLMCILGLEILVAGFFYRELLSVGLVCMGVLPLLSSSQSSDRVIRFGWAVSSLTLAIFPLMPVVGRETNYLLVGGAGMLAICTGVLAIHRLQHSSSPSQHIFSINWIQIALTAMSVYIVMSTSSSIQRKQGLPVINQVFSWLILGVSLVIPMLSGTGVLHRVLTITLAYLPLYLLLSISHEGLFVITLCYLLYFWLQLEEDTSSQMTGHMKQVGSIDFVSPLMSEIKLQQRYLQLEDVRRAFYFVFLMLTGFFGTGNIASINSFEPASVYCFLTVFSPFTMGTLMMLKNVIPLVLVTCTFRAIHITTNVPIRALFLLVLAMSDLMALNFFFLVRDYGSWLEIGTSISHYVIVMCMIIFLMLLFGLSHGLTTFSMIPRKSLKTGAGSPHSQ</sequence>
<dbReference type="FunFam" id="3.40.720.10:FF:000015">
    <property type="entry name" value="GPI ethanolamine phosphate transferase 1"/>
    <property type="match status" value="1"/>
</dbReference>
<dbReference type="STRING" id="6573.A0A210QQ19"/>
<dbReference type="GO" id="GO:0005789">
    <property type="term" value="C:endoplasmic reticulum membrane"/>
    <property type="evidence" value="ECO:0007669"/>
    <property type="project" value="UniProtKB-SubCell"/>
</dbReference>
<feature type="transmembrane region" description="Helical" evidence="12">
    <location>
        <begin position="873"/>
        <end position="893"/>
    </location>
</feature>
<feature type="transmembrane region" description="Helical" evidence="12">
    <location>
        <begin position="605"/>
        <end position="623"/>
    </location>
</feature>
<proteinExistence type="inferred from homology"/>
<feature type="transmembrane region" description="Helical" evidence="12">
    <location>
        <begin position="443"/>
        <end position="465"/>
    </location>
</feature>
<keyword evidence="9 12" id="KW-1133">Transmembrane helix</keyword>
<gene>
    <name evidence="14" type="ORF">KP79_PYT13802</name>
</gene>
<keyword evidence="5 12" id="KW-0337">GPI-anchor biosynthesis</keyword>
<feature type="transmembrane region" description="Helical" evidence="12">
    <location>
        <begin position="800"/>
        <end position="819"/>
    </location>
</feature>
<dbReference type="InterPro" id="IPR007070">
    <property type="entry name" value="GPI_EtnP_transferase_1"/>
</dbReference>
<evidence type="ECO:0000256" key="2">
    <source>
        <dbReference type="ARBA" id="ARBA00004687"/>
    </source>
</evidence>
<comment type="caution">
    <text evidence="12">Lacks conserved residue(s) required for the propagation of feature annotation.</text>
</comment>
<dbReference type="PANTHER" id="PTHR12250">
    <property type="entry name" value="PHOSPHATIDYLINOSITOL GLYCAN, CLASS N"/>
    <property type="match status" value="1"/>
</dbReference>
<dbReference type="EMBL" id="NEDP02002420">
    <property type="protein sequence ID" value="OWF50840.1"/>
    <property type="molecule type" value="Genomic_DNA"/>
</dbReference>
<dbReference type="InterPro" id="IPR037671">
    <property type="entry name" value="PIGN_N"/>
</dbReference>
<evidence type="ECO:0000256" key="4">
    <source>
        <dbReference type="ARBA" id="ARBA00020831"/>
    </source>
</evidence>
<evidence type="ECO:0000259" key="13">
    <source>
        <dbReference type="Pfam" id="PF04987"/>
    </source>
</evidence>
<dbReference type="UniPathway" id="UPA00196"/>
<dbReference type="AlphaFoldDB" id="A0A210QQ19"/>
<evidence type="ECO:0000256" key="10">
    <source>
        <dbReference type="ARBA" id="ARBA00023136"/>
    </source>
</evidence>
<evidence type="ECO:0000256" key="3">
    <source>
        <dbReference type="ARBA" id="ARBA00008400"/>
    </source>
</evidence>
<feature type="transmembrane region" description="Helical" evidence="12">
    <location>
        <begin position="629"/>
        <end position="648"/>
    </location>
</feature>
<evidence type="ECO:0000313" key="14">
    <source>
        <dbReference type="EMBL" id="OWF50840.1"/>
    </source>
</evidence>
<keyword evidence="8 12" id="KW-0256">Endoplasmic reticulum</keyword>
<organism evidence="14 15">
    <name type="scientific">Mizuhopecten yessoensis</name>
    <name type="common">Japanese scallop</name>
    <name type="synonym">Patinopecten yessoensis</name>
    <dbReference type="NCBI Taxonomy" id="6573"/>
    <lineage>
        <taxon>Eukaryota</taxon>
        <taxon>Metazoa</taxon>
        <taxon>Spiralia</taxon>
        <taxon>Lophotrochozoa</taxon>
        <taxon>Mollusca</taxon>
        <taxon>Bivalvia</taxon>
        <taxon>Autobranchia</taxon>
        <taxon>Pteriomorphia</taxon>
        <taxon>Pectinida</taxon>
        <taxon>Pectinoidea</taxon>
        <taxon>Pectinidae</taxon>
        <taxon>Mizuhopecten</taxon>
    </lineage>
</organism>
<evidence type="ECO:0000256" key="11">
    <source>
        <dbReference type="ARBA" id="ARBA00023180"/>
    </source>
</evidence>
<dbReference type="InterPro" id="IPR017852">
    <property type="entry name" value="GPI_EtnP_transferase_1_C"/>
</dbReference>
<feature type="transmembrane region" description="Helical" evidence="12">
    <location>
        <begin position="731"/>
        <end position="755"/>
    </location>
</feature>
<dbReference type="Pfam" id="PF01663">
    <property type="entry name" value="Phosphodiest"/>
    <property type="match status" value="1"/>
</dbReference>
<evidence type="ECO:0000256" key="5">
    <source>
        <dbReference type="ARBA" id="ARBA00022502"/>
    </source>
</evidence>
<feature type="transmembrane region" description="Helical" evidence="12">
    <location>
        <begin position="905"/>
        <end position="928"/>
    </location>
</feature>
<comment type="similarity">
    <text evidence="3 12">Belongs to the PIGG/PIGN/PIGO family. PIGN subfamily.</text>
</comment>
<dbReference type="EC" id="2.-.-.-" evidence="12"/>
<comment type="caution">
    <text evidence="14">The sequence shown here is derived from an EMBL/GenBank/DDBJ whole genome shotgun (WGS) entry which is preliminary data.</text>
</comment>
<feature type="transmembrane region" description="Helical" evidence="12">
    <location>
        <begin position="517"/>
        <end position="538"/>
    </location>
</feature>
<dbReference type="CDD" id="cd16020">
    <property type="entry name" value="GPI_EPT_1"/>
    <property type="match status" value="1"/>
</dbReference>
<evidence type="ECO:0000256" key="6">
    <source>
        <dbReference type="ARBA" id="ARBA00022679"/>
    </source>
</evidence>
<comment type="subcellular location">
    <subcellularLocation>
        <location evidence="1 12">Endoplasmic reticulum membrane</location>
        <topology evidence="1 12">Multi-pass membrane protein</topology>
    </subcellularLocation>
</comment>
<evidence type="ECO:0000256" key="1">
    <source>
        <dbReference type="ARBA" id="ARBA00004477"/>
    </source>
</evidence>
<keyword evidence="7 12" id="KW-0812">Transmembrane</keyword>
<accession>A0A210QQ19</accession>
<evidence type="ECO:0000256" key="8">
    <source>
        <dbReference type="ARBA" id="ARBA00022824"/>
    </source>
</evidence>
<protein>
    <recommendedName>
        <fullName evidence="4 12">GPI ethanolamine phosphate transferase 1</fullName>
        <ecNumber evidence="12">2.-.-.-</ecNumber>
    </recommendedName>
</protein>
<keyword evidence="6 12" id="KW-0808">Transferase</keyword>
<feature type="transmembrane region" description="Helical" evidence="12">
    <location>
        <begin position="698"/>
        <end position="719"/>
    </location>
</feature>
<dbReference type="SUPFAM" id="SSF53649">
    <property type="entry name" value="Alkaline phosphatase-like"/>
    <property type="match status" value="1"/>
</dbReference>
<name>A0A210QQ19_MIZYE</name>
<comment type="pathway">
    <text evidence="2 12">Glycolipid biosynthesis; glycosylphosphatidylinositol-anchor biosynthesis.</text>
</comment>
<dbReference type="PANTHER" id="PTHR12250:SF0">
    <property type="entry name" value="GPI ETHANOLAMINE PHOSPHATE TRANSFERASE 1"/>
    <property type="match status" value="1"/>
</dbReference>
<evidence type="ECO:0000256" key="7">
    <source>
        <dbReference type="ARBA" id="ARBA00022692"/>
    </source>
</evidence>
<dbReference type="InterPro" id="IPR017850">
    <property type="entry name" value="Alkaline_phosphatase_core_sf"/>
</dbReference>
<dbReference type="Gene3D" id="3.40.720.10">
    <property type="entry name" value="Alkaline Phosphatase, subunit A"/>
    <property type="match status" value="2"/>
</dbReference>
<feature type="transmembrane region" description="Helical" evidence="12">
    <location>
        <begin position="550"/>
        <end position="569"/>
    </location>
</feature>
<keyword evidence="15" id="KW-1185">Reference proteome</keyword>
<feature type="transmembrane region" description="Helical" evidence="12">
    <location>
        <begin position="660"/>
        <end position="678"/>
    </location>
</feature>
<dbReference type="Pfam" id="PF04987">
    <property type="entry name" value="PigN"/>
    <property type="match status" value="1"/>
</dbReference>
<dbReference type="Proteomes" id="UP000242188">
    <property type="component" value="Unassembled WGS sequence"/>
</dbReference>
<dbReference type="GO" id="GO:0051377">
    <property type="term" value="F:mannose-ethanolamine phosphotransferase activity"/>
    <property type="evidence" value="ECO:0007669"/>
    <property type="project" value="UniProtKB-UniRule"/>
</dbReference>
<dbReference type="InterPro" id="IPR002591">
    <property type="entry name" value="Phosphodiest/P_Trfase"/>
</dbReference>
<dbReference type="OrthoDB" id="2748310at2759"/>
<reference evidence="14 15" key="1">
    <citation type="journal article" date="2017" name="Nat. Ecol. Evol.">
        <title>Scallop genome provides insights into evolution of bilaterian karyotype and development.</title>
        <authorList>
            <person name="Wang S."/>
            <person name="Zhang J."/>
            <person name="Jiao W."/>
            <person name="Li J."/>
            <person name="Xun X."/>
            <person name="Sun Y."/>
            <person name="Guo X."/>
            <person name="Huan P."/>
            <person name="Dong B."/>
            <person name="Zhang L."/>
            <person name="Hu X."/>
            <person name="Sun X."/>
            <person name="Wang J."/>
            <person name="Zhao C."/>
            <person name="Wang Y."/>
            <person name="Wang D."/>
            <person name="Huang X."/>
            <person name="Wang R."/>
            <person name="Lv J."/>
            <person name="Li Y."/>
            <person name="Zhang Z."/>
            <person name="Liu B."/>
            <person name="Lu W."/>
            <person name="Hui Y."/>
            <person name="Liang J."/>
            <person name="Zhou Z."/>
            <person name="Hou R."/>
            <person name="Li X."/>
            <person name="Liu Y."/>
            <person name="Li H."/>
            <person name="Ning X."/>
            <person name="Lin Y."/>
            <person name="Zhao L."/>
            <person name="Xing Q."/>
            <person name="Dou J."/>
            <person name="Li Y."/>
            <person name="Mao J."/>
            <person name="Guo H."/>
            <person name="Dou H."/>
            <person name="Li T."/>
            <person name="Mu C."/>
            <person name="Jiang W."/>
            <person name="Fu Q."/>
            <person name="Fu X."/>
            <person name="Miao Y."/>
            <person name="Liu J."/>
            <person name="Yu Q."/>
            <person name="Li R."/>
            <person name="Liao H."/>
            <person name="Li X."/>
            <person name="Kong Y."/>
            <person name="Jiang Z."/>
            <person name="Chourrout D."/>
            <person name="Li R."/>
            <person name="Bao Z."/>
        </authorList>
    </citation>
    <scope>NUCLEOTIDE SEQUENCE [LARGE SCALE GENOMIC DNA]</scope>
    <source>
        <strain evidence="14 15">PY_sf001</strain>
    </source>
</reference>
<dbReference type="GO" id="GO:0006506">
    <property type="term" value="P:GPI anchor biosynthetic process"/>
    <property type="evidence" value="ECO:0007669"/>
    <property type="project" value="UniProtKB-UniPathway"/>
</dbReference>
<evidence type="ECO:0000256" key="12">
    <source>
        <dbReference type="RuleBase" id="RU367138"/>
    </source>
</evidence>